<sequence>MNSANNITHSSRKYLVVINGSQLPLKLTTQNYSTWRAQITPLLQGHNLMGYDGHQVFNPDYEFWNCQDQLILATIIASLTFAVMNTIADAKTSTKARNKLQVAFANKSVTRILSLWEKLSRTKRDSHSVANYLQSIKSIAEELYLCGSLVSHVDLVVHVLGIIRSEFQDIAAAIHARDTIITFDELQDKLLAHELYLKLVDPSFDLAPMTTNHARKSTSNKYSHQQRQGNFSTATNTFQSSNTHFSHAITNSDSPWLLDYGASHYVTNDLYNLCLHSPYDGNDELQLTDGSSLSISRVGSGTITLPNKSCHLSNVLYVPSAKTKLIYVSQFCDSNQVSIEFFSNYFLMKDQFTGEILSKGQLDQSLYKLTPYNSKSPVCLHTCLSSTSWHQRLGHPNSKIFKFILSKFSLPDSLIKENVCNPYKCNKSHRISFDEGGEYVALKRYFQSCGINHLQTPPHTPQHNGTAECRHRHLVETSLTLLFKLQSILLIVYLHHYSISHLLFTSCLIDLPTISLLESSGASVIPVYVLT</sequence>
<evidence type="ECO:0008006" key="5">
    <source>
        <dbReference type="Google" id="ProtNLM"/>
    </source>
</evidence>
<evidence type="ECO:0000259" key="1">
    <source>
        <dbReference type="Pfam" id="PF13976"/>
    </source>
</evidence>
<evidence type="ECO:0000259" key="2">
    <source>
        <dbReference type="Pfam" id="PF22936"/>
    </source>
</evidence>
<comment type="caution">
    <text evidence="3">The sequence shown here is derived from an EMBL/GenBank/DDBJ whole genome shotgun (WGS) entry which is preliminary data.</text>
</comment>
<feature type="domain" description="Retrovirus-related Pol polyprotein from transposon TNT 1-94-like beta-barrel" evidence="2">
    <location>
        <begin position="256"/>
        <end position="333"/>
    </location>
</feature>
<dbReference type="PANTHER" id="PTHR47481:SF21">
    <property type="entry name" value="BASIC-LEUCINE ZIPPER TRANSCRIPTION FACTOR Q-RELATED"/>
    <property type="match status" value="1"/>
</dbReference>
<protein>
    <recommendedName>
        <fullName evidence="5">Integrase catalytic domain-containing protein</fullName>
    </recommendedName>
</protein>
<dbReference type="Proteomes" id="UP001159364">
    <property type="component" value="Linkage Group LG01"/>
</dbReference>
<gene>
    <name evidence="3" type="ORF">K2173_020272</name>
</gene>
<feature type="domain" description="GAG-pre-integrase" evidence="1">
    <location>
        <begin position="366"/>
        <end position="427"/>
    </location>
</feature>
<evidence type="ECO:0000313" key="3">
    <source>
        <dbReference type="EMBL" id="KAJ8775268.1"/>
    </source>
</evidence>
<dbReference type="GO" id="GO:0003676">
    <property type="term" value="F:nucleic acid binding"/>
    <property type="evidence" value="ECO:0007669"/>
    <property type="project" value="InterPro"/>
</dbReference>
<dbReference type="Pfam" id="PF22936">
    <property type="entry name" value="Pol_BBD"/>
    <property type="match status" value="1"/>
</dbReference>
<evidence type="ECO:0000313" key="4">
    <source>
        <dbReference type="Proteomes" id="UP001159364"/>
    </source>
</evidence>
<proteinExistence type="predicted"/>
<accession>A0AAV8UAE4</accession>
<name>A0AAV8UAE4_9ROSI</name>
<organism evidence="3 4">
    <name type="scientific">Erythroxylum novogranatense</name>
    <dbReference type="NCBI Taxonomy" id="1862640"/>
    <lineage>
        <taxon>Eukaryota</taxon>
        <taxon>Viridiplantae</taxon>
        <taxon>Streptophyta</taxon>
        <taxon>Embryophyta</taxon>
        <taxon>Tracheophyta</taxon>
        <taxon>Spermatophyta</taxon>
        <taxon>Magnoliopsida</taxon>
        <taxon>eudicotyledons</taxon>
        <taxon>Gunneridae</taxon>
        <taxon>Pentapetalae</taxon>
        <taxon>rosids</taxon>
        <taxon>fabids</taxon>
        <taxon>Malpighiales</taxon>
        <taxon>Erythroxylaceae</taxon>
        <taxon>Erythroxylum</taxon>
    </lineage>
</organism>
<dbReference type="SUPFAM" id="SSF53098">
    <property type="entry name" value="Ribonuclease H-like"/>
    <property type="match status" value="1"/>
</dbReference>
<dbReference type="Gene3D" id="3.30.420.10">
    <property type="entry name" value="Ribonuclease H-like superfamily/Ribonuclease H"/>
    <property type="match status" value="1"/>
</dbReference>
<dbReference type="InterPro" id="IPR012337">
    <property type="entry name" value="RNaseH-like_sf"/>
</dbReference>
<dbReference type="InterPro" id="IPR036397">
    <property type="entry name" value="RNaseH_sf"/>
</dbReference>
<keyword evidence="4" id="KW-1185">Reference proteome</keyword>
<reference evidence="3 4" key="1">
    <citation type="submission" date="2021-09" db="EMBL/GenBank/DDBJ databases">
        <title>Genomic insights and catalytic innovation underlie evolution of tropane alkaloids biosynthesis.</title>
        <authorList>
            <person name="Wang Y.-J."/>
            <person name="Tian T."/>
            <person name="Huang J.-P."/>
            <person name="Huang S.-X."/>
        </authorList>
    </citation>
    <scope>NUCLEOTIDE SEQUENCE [LARGE SCALE GENOMIC DNA]</scope>
    <source>
        <strain evidence="3">KIB-2018</strain>
        <tissue evidence="3">Leaf</tissue>
    </source>
</reference>
<dbReference type="AlphaFoldDB" id="A0AAV8UAE4"/>
<dbReference type="PANTHER" id="PTHR47481">
    <property type="match status" value="1"/>
</dbReference>
<dbReference type="InterPro" id="IPR025724">
    <property type="entry name" value="GAG-pre-integrase_dom"/>
</dbReference>
<dbReference type="Pfam" id="PF14223">
    <property type="entry name" value="Retrotran_gag_2"/>
    <property type="match status" value="1"/>
</dbReference>
<dbReference type="EMBL" id="JAIWQS010000001">
    <property type="protein sequence ID" value="KAJ8775268.1"/>
    <property type="molecule type" value="Genomic_DNA"/>
</dbReference>
<dbReference type="Pfam" id="PF13976">
    <property type="entry name" value="gag_pre-integrs"/>
    <property type="match status" value="1"/>
</dbReference>
<dbReference type="InterPro" id="IPR054722">
    <property type="entry name" value="PolX-like_BBD"/>
</dbReference>